<dbReference type="PANTHER" id="PTHR10285">
    <property type="entry name" value="URIDINE KINASE"/>
    <property type="match status" value="1"/>
</dbReference>
<dbReference type="Proteomes" id="UP000199077">
    <property type="component" value="Chromosome I"/>
</dbReference>
<dbReference type="Pfam" id="PF00485">
    <property type="entry name" value="PRK"/>
    <property type="match status" value="1"/>
</dbReference>
<dbReference type="EMBL" id="LT629711">
    <property type="protein sequence ID" value="SDP30292.1"/>
    <property type="molecule type" value="Genomic_DNA"/>
</dbReference>
<evidence type="ECO:0000259" key="1">
    <source>
        <dbReference type="Pfam" id="PF00485"/>
    </source>
</evidence>
<reference evidence="3" key="1">
    <citation type="submission" date="2016-10" db="EMBL/GenBank/DDBJ databases">
        <authorList>
            <person name="Varghese N."/>
            <person name="Submissions S."/>
        </authorList>
    </citation>
    <scope>NUCLEOTIDE SEQUENCE [LARGE SCALE GENOMIC DNA]</scope>
    <source>
        <strain evidence="3">DSM 22329</strain>
    </source>
</reference>
<organism evidence="2 3">
    <name type="scientific">Pedococcus dokdonensis</name>
    <dbReference type="NCBI Taxonomy" id="443156"/>
    <lineage>
        <taxon>Bacteria</taxon>
        <taxon>Bacillati</taxon>
        <taxon>Actinomycetota</taxon>
        <taxon>Actinomycetes</taxon>
        <taxon>Micrococcales</taxon>
        <taxon>Intrasporangiaceae</taxon>
        <taxon>Pedococcus</taxon>
    </lineage>
</organism>
<dbReference type="OrthoDB" id="3691767at2"/>
<feature type="domain" description="Phosphoribulokinase/uridine kinase" evidence="1">
    <location>
        <begin position="14"/>
        <end position="160"/>
    </location>
</feature>
<proteinExistence type="predicted"/>
<keyword evidence="3" id="KW-1185">Reference proteome</keyword>
<keyword evidence="2" id="KW-0808">Transferase</keyword>
<keyword evidence="2" id="KW-0418">Kinase</keyword>
<evidence type="ECO:0000313" key="2">
    <source>
        <dbReference type="EMBL" id="SDP30292.1"/>
    </source>
</evidence>
<dbReference type="GO" id="GO:0005524">
    <property type="term" value="F:ATP binding"/>
    <property type="evidence" value="ECO:0007669"/>
    <property type="project" value="InterPro"/>
</dbReference>
<accession>A0A1H0RLD2</accession>
<dbReference type="SUPFAM" id="SSF52540">
    <property type="entry name" value="P-loop containing nucleoside triphosphate hydrolases"/>
    <property type="match status" value="1"/>
</dbReference>
<dbReference type="RefSeq" id="WP_091784766.1">
    <property type="nucleotide sequence ID" value="NZ_LT629711.1"/>
</dbReference>
<gene>
    <name evidence="2" type="ORF">SAMN04489867_2010</name>
</gene>
<name>A0A1H0RLD2_9MICO</name>
<dbReference type="STRING" id="443156.SAMN04489867_2010"/>
<dbReference type="Gene3D" id="3.40.50.300">
    <property type="entry name" value="P-loop containing nucleotide triphosphate hydrolases"/>
    <property type="match status" value="1"/>
</dbReference>
<protein>
    <submittedName>
        <fullName evidence="2">Uridine kinase</fullName>
    </submittedName>
</protein>
<sequence>MTAPASDATTRARVVVLAGPSGAGKSRLAARLQGAHGWPIVRLDDFYRDEDDPAMPRSEELGIVDWDHPDSWNRQAAVDALETLVATGAVQTPVYDISLSRAVDTTTVRADQHDLILAEGIFAAEIIGDLRDRGLLAGAYCVHHHRVVTFVWRLLRDLSEHRKPPWTLVRRGLALMRAEPRVVARQEALGAESARAKDLEPLLSALAH</sequence>
<dbReference type="GO" id="GO:0016301">
    <property type="term" value="F:kinase activity"/>
    <property type="evidence" value="ECO:0007669"/>
    <property type="project" value="UniProtKB-KW"/>
</dbReference>
<evidence type="ECO:0000313" key="3">
    <source>
        <dbReference type="Proteomes" id="UP000199077"/>
    </source>
</evidence>
<dbReference type="InterPro" id="IPR006083">
    <property type="entry name" value="PRK/URK"/>
</dbReference>
<dbReference type="AlphaFoldDB" id="A0A1H0RLD2"/>
<dbReference type="InterPro" id="IPR027417">
    <property type="entry name" value="P-loop_NTPase"/>
</dbReference>